<proteinExistence type="predicted"/>
<feature type="chain" id="PRO_5043930024" evidence="2">
    <location>
        <begin position="22"/>
        <end position="221"/>
    </location>
</feature>
<evidence type="ECO:0000259" key="3">
    <source>
        <dbReference type="Pfam" id="PF03413"/>
    </source>
</evidence>
<organism evidence="4">
    <name type="scientific">Jonesiaceae bacterium BS-20</name>
    <dbReference type="NCBI Taxonomy" id="3120821"/>
    <lineage>
        <taxon>Bacteria</taxon>
        <taxon>Bacillati</taxon>
        <taxon>Actinomycetota</taxon>
        <taxon>Actinomycetes</taxon>
        <taxon>Micrococcales</taxon>
        <taxon>Jonesiaceae</taxon>
    </lineage>
</organism>
<feature type="domain" description="PepSY" evidence="3">
    <location>
        <begin position="164"/>
        <end position="220"/>
    </location>
</feature>
<evidence type="ECO:0000256" key="1">
    <source>
        <dbReference type="SAM" id="MobiDB-lite"/>
    </source>
</evidence>
<evidence type="ECO:0000256" key="2">
    <source>
        <dbReference type="SAM" id="SignalP"/>
    </source>
</evidence>
<accession>A0AAU7DX58</accession>
<keyword evidence="2" id="KW-0732">Signal</keyword>
<sequence>MISKAKFPVLLSSVLALGLLAGCGAADKEAPAGLDVSNSAPSPAGPDKDDSDDAKDSETPTPSASEAEPTPTGIASEPNGSAGNTVGLLAAADLARAQVPGAVIVAVDLDFSDQDWEFEMYDAQGFEYDISISADGSKITEPLDKDDTDADDRKEHVAALKRVKVDLDQAVAIITDKYPSALIDDLDLDEDDSSVHWDVELEDSRGDYQDFEINAVTGAIQ</sequence>
<dbReference type="Gene3D" id="3.10.450.40">
    <property type="match status" value="2"/>
</dbReference>
<dbReference type="InterPro" id="IPR025711">
    <property type="entry name" value="PepSY"/>
</dbReference>
<feature type="signal peptide" evidence="2">
    <location>
        <begin position="1"/>
        <end position="21"/>
    </location>
</feature>
<gene>
    <name evidence="4" type="ORF">V5R04_15730</name>
</gene>
<dbReference type="Pfam" id="PF03413">
    <property type="entry name" value="PepSY"/>
    <property type="match status" value="1"/>
</dbReference>
<reference evidence="4" key="1">
    <citation type="submission" date="2024-02" db="EMBL/GenBank/DDBJ databases">
        <title>Tomenella chthoni gen. nov. sp. nov., a member of the family Jonesiaceae isolated from bat guano.</title>
        <authorList>
            <person name="Miller S.L."/>
            <person name="King J."/>
            <person name="Sankaranarayanan K."/>
            <person name="Lawson P.A."/>
        </authorList>
    </citation>
    <scope>NUCLEOTIDE SEQUENCE</scope>
    <source>
        <strain evidence="4">BS-20</strain>
    </source>
</reference>
<feature type="region of interest" description="Disordered" evidence="1">
    <location>
        <begin position="30"/>
        <end position="81"/>
    </location>
</feature>
<dbReference type="EMBL" id="CP146203">
    <property type="protein sequence ID" value="XBH21635.1"/>
    <property type="molecule type" value="Genomic_DNA"/>
</dbReference>
<protein>
    <submittedName>
        <fullName evidence="4">PepSY domain-containing protein</fullName>
    </submittedName>
</protein>
<evidence type="ECO:0000313" key="4">
    <source>
        <dbReference type="EMBL" id="XBH21635.1"/>
    </source>
</evidence>
<dbReference type="AlphaFoldDB" id="A0AAU7DX58"/>
<dbReference type="PROSITE" id="PS51257">
    <property type="entry name" value="PROKAR_LIPOPROTEIN"/>
    <property type="match status" value="1"/>
</dbReference>
<name>A0AAU7DX58_9MICO</name>